<feature type="domain" description="Carrier" evidence="4">
    <location>
        <begin position="635"/>
        <end position="710"/>
    </location>
</feature>
<feature type="region of interest" description="Disordered" evidence="3">
    <location>
        <begin position="717"/>
        <end position="745"/>
    </location>
</feature>
<dbReference type="InterPro" id="IPR036736">
    <property type="entry name" value="ACP-like_sf"/>
</dbReference>
<keyword evidence="1" id="KW-0596">Phosphopantetheine</keyword>
<dbReference type="InterPro" id="IPR013149">
    <property type="entry name" value="ADH-like_C"/>
</dbReference>
<dbReference type="InterPro" id="IPR020806">
    <property type="entry name" value="PKS_PP-bd"/>
</dbReference>
<dbReference type="SUPFAM" id="SSF51735">
    <property type="entry name" value="NAD(P)-binding Rossmann-fold domains"/>
    <property type="match status" value="2"/>
</dbReference>
<proteinExistence type="predicted"/>
<dbReference type="InterPro" id="IPR036291">
    <property type="entry name" value="NAD(P)-bd_dom_sf"/>
</dbReference>
<dbReference type="SUPFAM" id="SSF47336">
    <property type="entry name" value="ACP-like"/>
    <property type="match status" value="1"/>
</dbReference>
<evidence type="ECO:0000256" key="2">
    <source>
        <dbReference type="ARBA" id="ARBA00022553"/>
    </source>
</evidence>
<keyword evidence="6" id="KW-1185">Reference proteome</keyword>
<dbReference type="EMBL" id="CP147982">
    <property type="protein sequence ID" value="WXK80902.1"/>
    <property type="molecule type" value="Genomic_DNA"/>
</dbReference>
<dbReference type="CDD" id="cd05195">
    <property type="entry name" value="enoyl_red"/>
    <property type="match status" value="1"/>
</dbReference>
<dbReference type="InterPro" id="IPR013154">
    <property type="entry name" value="ADH-like_N"/>
</dbReference>
<dbReference type="RefSeq" id="WP_407288803.1">
    <property type="nucleotide sequence ID" value="NZ_CP147982.1"/>
</dbReference>
<dbReference type="PANTHER" id="PTHR43775">
    <property type="entry name" value="FATTY ACID SYNTHASE"/>
    <property type="match status" value="1"/>
</dbReference>
<dbReference type="PROSITE" id="PS50075">
    <property type="entry name" value="CARRIER"/>
    <property type="match status" value="1"/>
</dbReference>
<accession>A0ABZ2R179</accession>
<dbReference type="InterPro" id="IPR020843">
    <property type="entry name" value="ER"/>
</dbReference>
<dbReference type="Pfam" id="PF00107">
    <property type="entry name" value="ADH_zinc_N"/>
    <property type="match status" value="1"/>
</dbReference>
<organism evidence="5 6">
    <name type="scientific">Streptomyces sirii</name>
    <dbReference type="NCBI Taxonomy" id="3127701"/>
    <lineage>
        <taxon>Bacteria</taxon>
        <taxon>Bacillati</taxon>
        <taxon>Actinomycetota</taxon>
        <taxon>Actinomycetes</taxon>
        <taxon>Kitasatosporales</taxon>
        <taxon>Streptomycetaceae</taxon>
        <taxon>Streptomyces</taxon>
    </lineage>
</organism>
<evidence type="ECO:0000313" key="6">
    <source>
        <dbReference type="Proteomes" id="UP001626628"/>
    </source>
</evidence>
<dbReference type="InterPro" id="IPR013968">
    <property type="entry name" value="PKS_KR"/>
</dbReference>
<dbReference type="InterPro" id="IPR006162">
    <property type="entry name" value="Ppantetheine_attach_site"/>
</dbReference>
<evidence type="ECO:0000256" key="3">
    <source>
        <dbReference type="SAM" id="MobiDB-lite"/>
    </source>
</evidence>
<dbReference type="Gene3D" id="1.10.1200.10">
    <property type="entry name" value="ACP-like"/>
    <property type="match status" value="1"/>
</dbReference>
<keyword evidence="2" id="KW-0597">Phosphoprotein</keyword>
<sequence length="745" mass="79218">MPLPATPAGAADHYALGVRDPGLSYRLAWQEIEGRKPGIGEVTVAVRAAALNYRDIMQSVGLLPAEATAGGRPATRGLECAGVVTAVGPGVGTAAVGDRVFGLAPAALASHVTSPAQAFQHIPDDMTYTEAAATIPVAFGTVHYSLVTLARLQAGETLLVHGAAGGVGLAALQYATACGAHVIATAGSSLKRDFLRQLGIQHVLDSRSLDFVEQVKPLTRGRGIDIVLNSLAGEAITRSLELLRPGGRFLELGKRDIYENKPLLLRPFRNNIAFFGVDLTKALMHRPDEAIALVEEVGERVRSGAYRPLLHTVYPAARVADAFALLQHSRHIGKVVIAFDPLDEPVTVEAEPARPALDPQGTYLVTGGLSGFGAATAHWLADRGARHLVLIGRRGAAAPEAPALLDALTRRGVQVTVRAMDCADLAGMRALLDGIDAAGHPLRGVVHCAMHLDDAPLSELSEERCAAVLAPKAGGALVLDRLTRDRRLDLFLLVSSEAAHIGNLHQAPYVAGNLFLEALVRQRREAGLPAQAVSWGALGETGYVLRNDLTAQLSAIGLEPLRLRDAFAALDDLLTRDTAVAGVARYNWARARGLLPALDTPRHSLLMPSHGETGGRSHDELLAELAALPREEARAAVQNALTQLLANVMQMDPDTLDPHRRLDEYGLDSLMAAELLMSLRHRFDIDIPPMELLRTGRTIDGLATLLHLRLGAHHDQTAAAEPTATDLPGQRSPTPEPPALPVPRA</sequence>
<reference evidence="5 6" key="1">
    <citation type="submission" date="2024-03" db="EMBL/GenBank/DDBJ databases">
        <title>The complete genome of Streptomyces sirii sp.nov.</title>
        <authorList>
            <person name="Zakalyukina Y.V."/>
            <person name="Belik A.R."/>
            <person name="Biryukov M.V."/>
            <person name="Baturina O.A."/>
            <person name="Kabilov M.R."/>
        </authorList>
    </citation>
    <scope>NUCLEOTIDE SEQUENCE [LARGE SCALE GENOMIC DNA]</scope>
    <source>
        <strain evidence="5 6">BP-8</strain>
    </source>
</reference>
<dbReference type="SUPFAM" id="SSF50129">
    <property type="entry name" value="GroES-like"/>
    <property type="match status" value="1"/>
</dbReference>
<evidence type="ECO:0000259" key="4">
    <source>
        <dbReference type="PROSITE" id="PS50075"/>
    </source>
</evidence>
<dbReference type="Pfam" id="PF08240">
    <property type="entry name" value="ADH_N"/>
    <property type="match status" value="1"/>
</dbReference>
<dbReference type="PROSITE" id="PS00012">
    <property type="entry name" value="PHOSPHOPANTETHEINE"/>
    <property type="match status" value="1"/>
</dbReference>
<dbReference type="Pfam" id="PF00550">
    <property type="entry name" value="PP-binding"/>
    <property type="match status" value="1"/>
</dbReference>
<name>A0ABZ2R179_9ACTN</name>
<dbReference type="SMART" id="SM00822">
    <property type="entry name" value="PKS_KR"/>
    <property type="match status" value="1"/>
</dbReference>
<dbReference type="Gene3D" id="3.40.50.720">
    <property type="entry name" value="NAD(P)-binding Rossmann-like Domain"/>
    <property type="match status" value="2"/>
</dbReference>
<dbReference type="InterPro" id="IPR011032">
    <property type="entry name" value="GroES-like_sf"/>
</dbReference>
<dbReference type="InterPro" id="IPR050091">
    <property type="entry name" value="PKS_NRPS_Biosynth_Enz"/>
</dbReference>
<dbReference type="InterPro" id="IPR009081">
    <property type="entry name" value="PP-bd_ACP"/>
</dbReference>
<dbReference type="Pfam" id="PF08659">
    <property type="entry name" value="KR"/>
    <property type="match status" value="1"/>
</dbReference>
<dbReference type="Gene3D" id="3.90.180.10">
    <property type="entry name" value="Medium-chain alcohol dehydrogenases, catalytic domain"/>
    <property type="match status" value="1"/>
</dbReference>
<dbReference type="SMART" id="SM00829">
    <property type="entry name" value="PKS_ER"/>
    <property type="match status" value="1"/>
</dbReference>
<dbReference type="SMART" id="SM00823">
    <property type="entry name" value="PKS_PP"/>
    <property type="match status" value="1"/>
</dbReference>
<dbReference type="Proteomes" id="UP001626628">
    <property type="component" value="Chromosome"/>
</dbReference>
<dbReference type="InterPro" id="IPR057326">
    <property type="entry name" value="KR_dom"/>
</dbReference>
<gene>
    <name evidence="5" type="ORF">WAB15_35535</name>
</gene>
<dbReference type="PANTHER" id="PTHR43775:SF37">
    <property type="entry name" value="SI:DKEY-61P9.11"/>
    <property type="match status" value="1"/>
</dbReference>
<evidence type="ECO:0000313" key="5">
    <source>
        <dbReference type="EMBL" id="WXK80902.1"/>
    </source>
</evidence>
<evidence type="ECO:0000256" key="1">
    <source>
        <dbReference type="ARBA" id="ARBA00022450"/>
    </source>
</evidence>
<protein>
    <submittedName>
        <fullName evidence="5">SDR family NAD(P)-dependent oxidoreductase</fullName>
    </submittedName>
</protein>
<feature type="compositionally biased region" description="Pro residues" evidence="3">
    <location>
        <begin position="734"/>
        <end position="745"/>
    </location>
</feature>